<keyword evidence="3" id="KW-1185">Reference proteome</keyword>
<proteinExistence type="predicted"/>
<evidence type="ECO:0000313" key="2">
    <source>
        <dbReference type="EMBL" id="GAA1793775.1"/>
    </source>
</evidence>
<accession>A0ABN2LMC4</accession>
<name>A0ABN2LMC4_9MICO</name>
<sequence>MESIIILVAAHLAATLSRWEPRPRWQKRVRTAGRIIAHLAALGGIGWLFYGTPVVEALTPGWPRRLAGRAPTGMPRAPRSLRLPSRRGWPRHTSPRVRSTPTPCLVPRSQG</sequence>
<evidence type="ECO:0000313" key="3">
    <source>
        <dbReference type="Proteomes" id="UP001499938"/>
    </source>
</evidence>
<feature type="region of interest" description="Disordered" evidence="1">
    <location>
        <begin position="65"/>
        <end position="111"/>
    </location>
</feature>
<gene>
    <name evidence="2" type="ORF">GCM10009811_18210</name>
</gene>
<organism evidence="2 3">
    <name type="scientific">Nostocoides veronense</name>
    <dbReference type="NCBI Taxonomy" id="330836"/>
    <lineage>
        <taxon>Bacteria</taxon>
        <taxon>Bacillati</taxon>
        <taxon>Actinomycetota</taxon>
        <taxon>Actinomycetes</taxon>
        <taxon>Micrococcales</taxon>
        <taxon>Intrasporangiaceae</taxon>
        <taxon>Nostocoides</taxon>
    </lineage>
</organism>
<dbReference type="RefSeq" id="WP_344083878.1">
    <property type="nucleotide sequence ID" value="NZ_BAAAPO010000026.1"/>
</dbReference>
<comment type="caution">
    <text evidence="2">The sequence shown here is derived from an EMBL/GenBank/DDBJ whole genome shotgun (WGS) entry which is preliminary data.</text>
</comment>
<feature type="compositionally biased region" description="Basic residues" evidence="1">
    <location>
        <begin position="84"/>
        <end position="95"/>
    </location>
</feature>
<protein>
    <submittedName>
        <fullName evidence="2">Uncharacterized protein</fullName>
    </submittedName>
</protein>
<dbReference type="EMBL" id="BAAAPO010000026">
    <property type="protein sequence ID" value="GAA1793775.1"/>
    <property type="molecule type" value="Genomic_DNA"/>
</dbReference>
<reference evidence="2 3" key="1">
    <citation type="journal article" date="2019" name="Int. J. Syst. Evol. Microbiol.">
        <title>The Global Catalogue of Microorganisms (GCM) 10K type strain sequencing project: providing services to taxonomists for standard genome sequencing and annotation.</title>
        <authorList>
            <consortium name="The Broad Institute Genomics Platform"/>
            <consortium name="The Broad Institute Genome Sequencing Center for Infectious Disease"/>
            <person name="Wu L."/>
            <person name="Ma J."/>
        </authorList>
    </citation>
    <scope>NUCLEOTIDE SEQUENCE [LARGE SCALE GENOMIC DNA]</scope>
    <source>
        <strain evidence="2 3">JCM 15592</strain>
    </source>
</reference>
<evidence type="ECO:0000256" key="1">
    <source>
        <dbReference type="SAM" id="MobiDB-lite"/>
    </source>
</evidence>
<dbReference type="Proteomes" id="UP001499938">
    <property type="component" value="Unassembled WGS sequence"/>
</dbReference>